<keyword evidence="6" id="KW-0378">Hydrolase</keyword>
<feature type="domain" description="DNA repair metallo-beta-lactamase" evidence="13">
    <location>
        <begin position="337"/>
        <end position="366"/>
    </location>
</feature>
<keyword evidence="7" id="KW-0269">Exonuclease</keyword>
<dbReference type="GO" id="GO:0036297">
    <property type="term" value="P:interstrand cross-link repair"/>
    <property type="evidence" value="ECO:0007669"/>
    <property type="project" value="TreeGrafter"/>
</dbReference>
<dbReference type="InterPro" id="IPR011084">
    <property type="entry name" value="DRMBL"/>
</dbReference>
<comment type="similarity">
    <text evidence="2">Belongs to the DNA repair metallo-beta-lactamase (DRMBL) family.</text>
</comment>
<evidence type="ECO:0000256" key="5">
    <source>
        <dbReference type="ARBA" id="ARBA00022763"/>
    </source>
</evidence>
<keyword evidence="4" id="KW-0255">Endonuclease</keyword>
<keyword evidence="5" id="KW-0227">DNA damage</keyword>
<evidence type="ECO:0000259" key="13">
    <source>
        <dbReference type="Pfam" id="PF07522"/>
    </source>
</evidence>
<reference evidence="14 15" key="1">
    <citation type="journal article" date="2011" name="Proc. Natl. Acad. Sci. U.S.A.">
        <title>Comparative genomics of xylose-fermenting fungi for enhanced biofuel production.</title>
        <authorList>
            <person name="Wohlbach D.J."/>
            <person name="Kuo A."/>
            <person name="Sato T.K."/>
            <person name="Potts K.M."/>
            <person name="Salamov A.A."/>
            <person name="LaButti K.M."/>
            <person name="Sun H."/>
            <person name="Clum A."/>
            <person name="Pangilinan J.L."/>
            <person name="Lindquist E.A."/>
            <person name="Lucas S."/>
            <person name="Lapidus A."/>
            <person name="Jin M."/>
            <person name="Gunawan C."/>
            <person name="Balan V."/>
            <person name="Dale B.E."/>
            <person name="Jeffries T.W."/>
            <person name="Zinkel R."/>
            <person name="Barry K.W."/>
            <person name="Grigoriev I.V."/>
            <person name="Gasch A.P."/>
        </authorList>
    </citation>
    <scope>NUCLEOTIDE SEQUENCE [LARGE SCALE GENOMIC DNA]</scope>
    <source>
        <strain evidence="15">ATCC 10573 / BCRC 21748 / CBS 615 / JCM 9827 / NBRC 10315 / NRRL Y-1498 / VKM Y-70</strain>
    </source>
</reference>
<dbReference type="GO" id="GO:0005634">
    <property type="term" value="C:nucleus"/>
    <property type="evidence" value="ECO:0007669"/>
    <property type="project" value="UniProtKB-SubCell"/>
</dbReference>
<sequence length="435" mass="49343">MPQNSFGGKLLEFPDIAVDKFNVDAKIFLLSHCHSDHLVGLANKSFQSTVYCSELTKQIFSLDNRNAPWLRYLRGIAFNSPFSIILNDKKVVLTLISAYHCPGSAMFLVESEEKNVLFTGDIRAETWWTMGLKKNMYLFPYTCGFKSLDCIYLDTTFGYRREPYIEIPPNTDGIAAAIKMLSLYPTDDPDIEFFFADHTLGFEQAWSMIVSSLGGSMHMSNRILQRSVVVSKNPNCETYESVLGHFDTNGGQKFHACEEGFCSQKVKFPVRIKQCINLNVIDFVGCLLPVDMKTLTDKGKQGIQVVDYTTKGNAIVRYRGRTWIQVNNELLPSEIKLVFSRHSSYSECKEFVKTFNPVSVYPCVTSKGTWENGFVMSRLFKDVCVSGGIENFAFDVINCATHGIPISPIMVRPVKTINRWDLQDCENELRFVAKY</sequence>
<dbReference type="STRING" id="590646.G3BCR8"/>
<dbReference type="Proteomes" id="UP000000707">
    <property type="component" value="Unassembled WGS sequence"/>
</dbReference>
<evidence type="ECO:0000256" key="12">
    <source>
        <dbReference type="ARBA" id="ARBA00042677"/>
    </source>
</evidence>
<comment type="subcellular location">
    <subcellularLocation>
        <location evidence="1">Nucleus</location>
    </subcellularLocation>
</comment>
<evidence type="ECO:0000256" key="2">
    <source>
        <dbReference type="ARBA" id="ARBA00010304"/>
    </source>
</evidence>
<keyword evidence="15" id="KW-1185">Reference proteome</keyword>
<dbReference type="GO" id="GO:0006310">
    <property type="term" value="P:DNA recombination"/>
    <property type="evidence" value="ECO:0007669"/>
    <property type="project" value="UniProtKB-KW"/>
</dbReference>
<evidence type="ECO:0000256" key="7">
    <source>
        <dbReference type="ARBA" id="ARBA00022839"/>
    </source>
</evidence>
<evidence type="ECO:0000256" key="4">
    <source>
        <dbReference type="ARBA" id="ARBA00022759"/>
    </source>
</evidence>
<evidence type="ECO:0000256" key="11">
    <source>
        <dbReference type="ARBA" id="ARBA00039759"/>
    </source>
</evidence>
<dbReference type="OrthoDB" id="5561659at2759"/>
<gene>
    <name evidence="14" type="ORF">CANTEDRAFT_110826</name>
</gene>
<organism evidence="15">
    <name type="scientific">Candida tenuis (strain ATCC 10573 / BCRC 21748 / CBS 615 / JCM 9827 / NBRC 10315 / NRRL Y-1498 / VKM Y-70)</name>
    <name type="common">Yeast</name>
    <name type="synonym">Yamadazyma tenuis</name>
    <dbReference type="NCBI Taxonomy" id="590646"/>
    <lineage>
        <taxon>Eukaryota</taxon>
        <taxon>Fungi</taxon>
        <taxon>Dikarya</taxon>
        <taxon>Ascomycota</taxon>
        <taxon>Saccharomycotina</taxon>
        <taxon>Pichiomycetes</taxon>
        <taxon>Debaryomycetaceae</taxon>
        <taxon>Yamadazyma</taxon>
    </lineage>
</organism>
<dbReference type="GO" id="GO:0003684">
    <property type="term" value="F:damaged DNA binding"/>
    <property type="evidence" value="ECO:0007669"/>
    <property type="project" value="TreeGrafter"/>
</dbReference>
<keyword evidence="10" id="KW-0539">Nucleus</keyword>
<dbReference type="Gene3D" id="3.60.15.10">
    <property type="entry name" value="Ribonuclease Z/Hydroxyacylglutathione hydrolase-like"/>
    <property type="match status" value="1"/>
</dbReference>
<dbReference type="GO" id="GO:0000723">
    <property type="term" value="P:telomere maintenance"/>
    <property type="evidence" value="ECO:0007669"/>
    <property type="project" value="TreeGrafter"/>
</dbReference>
<keyword evidence="9" id="KW-0234">DNA repair</keyword>
<dbReference type="HOGENOM" id="CLU_013294_0_0_1"/>
<evidence type="ECO:0000313" key="15">
    <source>
        <dbReference type="Proteomes" id="UP000000707"/>
    </source>
</evidence>
<evidence type="ECO:0000256" key="3">
    <source>
        <dbReference type="ARBA" id="ARBA00022722"/>
    </source>
</evidence>
<dbReference type="GO" id="GO:0004519">
    <property type="term" value="F:endonuclease activity"/>
    <property type="evidence" value="ECO:0007669"/>
    <property type="project" value="UniProtKB-KW"/>
</dbReference>
<accession>G3BCR8</accession>
<dbReference type="SUPFAM" id="SSF56281">
    <property type="entry name" value="Metallo-hydrolase/oxidoreductase"/>
    <property type="match status" value="1"/>
</dbReference>
<dbReference type="InterPro" id="IPR036866">
    <property type="entry name" value="RibonucZ/Hydroxyglut_hydro"/>
</dbReference>
<dbReference type="AlphaFoldDB" id="G3BCR8"/>
<proteinExistence type="inferred from homology"/>
<protein>
    <recommendedName>
        <fullName evidence="11">Protein artemis</fullName>
    </recommendedName>
    <alternativeName>
        <fullName evidence="12">DNA cross-link repair 1C protein</fullName>
    </alternativeName>
</protein>
<dbReference type="PANTHER" id="PTHR23240">
    <property type="entry name" value="DNA CROSS-LINK REPAIR PROTEIN PSO2/SNM1-RELATED"/>
    <property type="match status" value="1"/>
</dbReference>
<keyword evidence="3" id="KW-0540">Nuclease</keyword>
<dbReference type="GO" id="GO:0006303">
    <property type="term" value="P:double-strand break repair via nonhomologous end joining"/>
    <property type="evidence" value="ECO:0007669"/>
    <property type="project" value="TreeGrafter"/>
</dbReference>
<keyword evidence="8" id="KW-0233">DNA recombination</keyword>
<evidence type="ECO:0000256" key="9">
    <source>
        <dbReference type="ARBA" id="ARBA00023204"/>
    </source>
</evidence>
<name>G3BCR8_CANTC</name>
<evidence type="ECO:0000256" key="6">
    <source>
        <dbReference type="ARBA" id="ARBA00022801"/>
    </source>
</evidence>
<dbReference type="PANTHER" id="PTHR23240:SF8">
    <property type="entry name" value="PROTEIN ARTEMIS"/>
    <property type="match status" value="1"/>
</dbReference>
<evidence type="ECO:0000313" key="14">
    <source>
        <dbReference type="EMBL" id="EGV60865.1"/>
    </source>
</evidence>
<dbReference type="EMBL" id="GL996528">
    <property type="protein sequence ID" value="EGV60865.1"/>
    <property type="molecule type" value="Genomic_DNA"/>
</dbReference>
<dbReference type="GO" id="GO:0035312">
    <property type="term" value="F:5'-3' DNA exonuclease activity"/>
    <property type="evidence" value="ECO:0007669"/>
    <property type="project" value="TreeGrafter"/>
</dbReference>
<dbReference type="eggNOG" id="KOG1361">
    <property type="taxonomic scope" value="Eukaryota"/>
</dbReference>
<evidence type="ECO:0000256" key="8">
    <source>
        <dbReference type="ARBA" id="ARBA00023172"/>
    </source>
</evidence>
<evidence type="ECO:0000256" key="10">
    <source>
        <dbReference type="ARBA" id="ARBA00023242"/>
    </source>
</evidence>
<evidence type="ECO:0000256" key="1">
    <source>
        <dbReference type="ARBA" id="ARBA00004123"/>
    </source>
</evidence>
<feature type="non-terminal residue" evidence="14">
    <location>
        <position position="435"/>
    </location>
</feature>
<dbReference type="Pfam" id="PF07522">
    <property type="entry name" value="DRMBL"/>
    <property type="match status" value="1"/>
</dbReference>
<dbReference type="Gene3D" id="3.40.50.12650">
    <property type="match status" value="1"/>
</dbReference>